<evidence type="ECO:0000313" key="1">
    <source>
        <dbReference type="EMBL" id="SMO85628.1"/>
    </source>
</evidence>
<keyword evidence="2" id="KW-1185">Reference proteome</keyword>
<reference evidence="1 2" key="1">
    <citation type="submission" date="2017-05" db="EMBL/GenBank/DDBJ databases">
        <authorList>
            <person name="Varghese N."/>
            <person name="Submissions S."/>
        </authorList>
    </citation>
    <scope>NUCLEOTIDE SEQUENCE [LARGE SCALE GENOMIC DNA]</scope>
    <source>
        <strain evidence="1 2">DSM 45474</strain>
    </source>
</reference>
<sequence>MLWTLNRSINFLFYYPKKDYHMMWLVYLSLKKDLDMVKTVQLGGNRVVL</sequence>
<evidence type="ECO:0000313" key="2">
    <source>
        <dbReference type="Proteomes" id="UP000315636"/>
    </source>
</evidence>
<dbReference type="AlphaFoldDB" id="A0A521ENY5"/>
<proteinExistence type="predicted"/>
<protein>
    <submittedName>
        <fullName evidence="1">Uncharacterized protein</fullName>
    </submittedName>
</protein>
<name>A0A521ENY5_9BACL</name>
<organism evidence="1 2">
    <name type="scientific">Melghirimyces algeriensis</name>
    <dbReference type="NCBI Taxonomy" id="910412"/>
    <lineage>
        <taxon>Bacteria</taxon>
        <taxon>Bacillati</taxon>
        <taxon>Bacillota</taxon>
        <taxon>Bacilli</taxon>
        <taxon>Bacillales</taxon>
        <taxon>Thermoactinomycetaceae</taxon>
        <taxon>Melghirimyces</taxon>
    </lineage>
</organism>
<gene>
    <name evidence="1" type="ORF">SAMN06264849_11030</name>
</gene>
<dbReference type="EMBL" id="FXTI01000010">
    <property type="protein sequence ID" value="SMO85628.1"/>
    <property type="molecule type" value="Genomic_DNA"/>
</dbReference>
<accession>A0A521ENY5</accession>
<dbReference type="Proteomes" id="UP000315636">
    <property type="component" value="Unassembled WGS sequence"/>
</dbReference>